<dbReference type="SUPFAM" id="SSF46689">
    <property type="entry name" value="Homeodomain-like"/>
    <property type="match status" value="1"/>
</dbReference>
<keyword evidence="2" id="KW-0238">DNA-binding</keyword>
<dbReference type="InterPro" id="IPR050204">
    <property type="entry name" value="AraC_XylS_family_regulators"/>
</dbReference>
<dbReference type="PANTHER" id="PTHR46796">
    <property type="entry name" value="HTH-TYPE TRANSCRIPTIONAL ACTIVATOR RHAS-RELATED"/>
    <property type="match status" value="1"/>
</dbReference>
<dbReference type="eggNOG" id="COG4977">
    <property type="taxonomic scope" value="Bacteria"/>
</dbReference>
<sequence length="392" mass="42916">MPGRAGLCSTRYGGPGRAGIRQAQALSLARRNWLPGNGPNCGSGWFLLRSAQPMEHAMHTPLPLQRYRLFESHDMDEARESVARVFCPHGLGMLRPRAELDACHHSAPLSRNVSLNYVQYGPGVHIEPGYLRDFFLLQIPLRGSAEIRCGAQQVDATPRLASLRSPTEPLSMRWADDSPHLIVRMARPALVARLEALLQAPAGRPLVFDLGVPLDQPALAPLVHFIDCLRHTLDAGNALQATQALAQHAEEYLLTSLLMSATHSHSRALAGDSRRSLLPRGVRKAQEYMQAHADQPLSLADVCREAGCSARTLQAAFRQHAGMGPMDFLRQLRLDRVRAELQAAKGPGAAAGSGVRDVAQKYGFLHLGHFAAQYRSRFGELPSETASRRVQA</sequence>
<evidence type="ECO:0000256" key="2">
    <source>
        <dbReference type="ARBA" id="ARBA00023125"/>
    </source>
</evidence>
<reference evidence="5 6" key="1">
    <citation type="journal article" date="2004" name="Appl. Environ. Microbiol.">
        <title>Mineralization of individual congeners of linear alkylbenzenesulfonate by defined pairs of heterotrophic bacteria.</title>
        <authorList>
            <person name="Schleheck D."/>
            <person name="Knepper T.P."/>
            <person name="Fischer K."/>
            <person name="Cook A.M."/>
        </authorList>
    </citation>
    <scope>NUCLEOTIDE SEQUENCE [LARGE SCALE GENOMIC DNA]</scope>
    <source>
        <strain evidence="6">DSM 14801 / SPH-1</strain>
    </source>
</reference>
<keyword evidence="1" id="KW-0805">Transcription regulation</keyword>
<evidence type="ECO:0000313" key="5">
    <source>
        <dbReference type="EMBL" id="ABX34431.1"/>
    </source>
</evidence>
<dbReference type="Gene3D" id="1.10.10.60">
    <property type="entry name" value="Homeodomain-like"/>
    <property type="match status" value="1"/>
</dbReference>
<dbReference type="AlphaFoldDB" id="A9BUW9"/>
<protein>
    <submittedName>
        <fullName evidence="5">Transcriptional regulator, AraC family</fullName>
    </submittedName>
</protein>
<dbReference type="Proteomes" id="UP000000784">
    <property type="component" value="Chromosome"/>
</dbReference>
<dbReference type="InterPro" id="IPR018060">
    <property type="entry name" value="HTH_AraC"/>
</dbReference>
<dbReference type="HOGENOM" id="CLU_047930_0_1_4"/>
<evidence type="ECO:0000259" key="4">
    <source>
        <dbReference type="PROSITE" id="PS01124"/>
    </source>
</evidence>
<evidence type="ECO:0000256" key="1">
    <source>
        <dbReference type="ARBA" id="ARBA00023015"/>
    </source>
</evidence>
<evidence type="ECO:0000313" key="6">
    <source>
        <dbReference type="Proteomes" id="UP000000784"/>
    </source>
</evidence>
<keyword evidence="3" id="KW-0804">Transcription</keyword>
<accession>A9BUW9</accession>
<dbReference type="InterPro" id="IPR035418">
    <property type="entry name" value="AraC-bd_2"/>
</dbReference>
<dbReference type="EMBL" id="CP000884">
    <property type="protein sequence ID" value="ABX34431.1"/>
    <property type="molecule type" value="Genomic_DNA"/>
</dbReference>
<dbReference type="PANTHER" id="PTHR46796:SF12">
    <property type="entry name" value="HTH-TYPE DNA-BINDING TRANSCRIPTIONAL ACTIVATOR EUTR"/>
    <property type="match status" value="1"/>
</dbReference>
<dbReference type="InterPro" id="IPR009057">
    <property type="entry name" value="Homeodomain-like_sf"/>
</dbReference>
<evidence type="ECO:0000256" key="3">
    <source>
        <dbReference type="ARBA" id="ARBA00023163"/>
    </source>
</evidence>
<dbReference type="PROSITE" id="PS01124">
    <property type="entry name" value="HTH_ARAC_FAMILY_2"/>
    <property type="match status" value="1"/>
</dbReference>
<dbReference type="GO" id="GO:0003700">
    <property type="term" value="F:DNA-binding transcription factor activity"/>
    <property type="evidence" value="ECO:0007669"/>
    <property type="project" value="InterPro"/>
</dbReference>
<feature type="domain" description="HTH araC/xylS-type" evidence="4">
    <location>
        <begin position="283"/>
        <end position="388"/>
    </location>
</feature>
<reference evidence="6" key="2">
    <citation type="submission" date="2007-11" db="EMBL/GenBank/DDBJ databases">
        <title>Complete sequence of Delftia acidovorans DSM 14801 / SPH-1.</title>
        <authorList>
            <person name="Copeland A."/>
            <person name="Lucas S."/>
            <person name="Lapidus A."/>
            <person name="Barry K."/>
            <person name="Glavina del Rio T."/>
            <person name="Dalin E."/>
            <person name="Tice H."/>
            <person name="Pitluck S."/>
            <person name="Lowry S."/>
            <person name="Clum A."/>
            <person name="Schmutz J."/>
            <person name="Larimer F."/>
            <person name="Land M."/>
            <person name="Hauser L."/>
            <person name="Kyrpides N."/>
            <person name="Kim E."/>
            <person name="Schleheck D."/>
            <person name="Richardson P."/>
        </authorList>
    </citation>
    <scope>NUCLEOTIDE SEQUENCE [LARGE SCALE GENOMIC DNA]</scope>
    <source>
        <strain evidence="6">DSM 14801 / SPH-1</strain>
    </source>
</reference>
<dbReference type="GO" id="GO:0043565">
    <property type="term" value="F:sequence-specific DNA binding"/>
    <property type="evidence" value="ECO:0007669"/>
    <property type="project" value="InterPro"/>
</dbReference>
<gene>
    <name evidence="5" type="ordered locus">Daci_1789</name>
</gene>
<keyword evidence="6" id="KW-1185">Reference proteome</keyword>
<dbReference type="Pfam" id="PF14525">
    <property type="entry name" value="AraC_binding_2"/>
    <property type="match status" value="1"/>
</dbReference>
<organism evidence="5 6">
    <name type="scientific">Delftia acidovorans (strain DSM 14801 / SPH-1)</name>
    <dbReference type="NCBI Taxonomy" id="398578"/>
    <lineage>
        <taxon>Bacteria</taxon>
        <taxon>Pseudomonadati</taxon>
        <taxon>Pseudomonadota</taxon>
        <taxon>Betaproteobacteria</taxon>
        <taxon>Burkholderiales</taxon>
        <taxon>Comamonadaceae</taxon>
        <taxon>Delftia</taxon>
    </lineage>
</organism>
<dbReference type="STRING" id="398578.Daci_1789"/>
<dbReference type="SMART" id="SM00342">
    <property type="entry name" value="HTH_ARAC"/>
    <property type="match status" value="1"/>
</dbReference>
<proteinExistence type="predicted"/>
<dbReference type="KEGG" id="dac:Daci_1789"/>
<dbReference type="Pfam" id="PF12833">
    <property type="entry name" value="HTH_18"/>
    <property type="match status" value="1"/>
</dbReference>
<name>A9BUW9_DELAS</name>